<dbReference type="AlphaFoldDB" id="A0A8H3M9R3"/>
<dbReference type="Proteomes" id="UP000615446">
    <property type="component" value="Unassembled WGS sequence"/>
</dbReference>
<dbReference type="EMBL" id="BLAL01000302">
    <property type="protein sequence ID" value="GET01860.1"/>
    <property type="molecule type" value="Genomic_DNA"/>
</dbReference>
<gene>
    <name evidence="1" type="ORF">RCL2_002824600</name>
</gene>
<comment type="caution">
    <text evidence="1">The sequence shown here is derived from an EMBL/GenBank/DDBJ whole genome shotgun (WGS) entry which is preliminary data.</text>
</comment>
<sequence>MFSNVSLLPFFESGALEVGIRNSAFRRFWSSGFRYYSFNELYFRFVIFSFFTQPFFESFLKQISISLDMNFGFLDAKFSKNILLAKCFRLLALDEHELYEFGYYLLNALLFS</sequence>
<proteinExistence type="predicted"/>
<reference evidence="1" key="1">
    <citation type="submission" date="2019-10" db="EMBL/GenBank/DDBJ databases">
        <title>Conservation and host-specific expression of non-tandemly repeated heterogenous ribosome RNA gene in arbuscular mycorrhizal fungi.</title>
        <authorList>
            <person name="Maeda T."/>
            <person name="Kobayashi Y."/>
            <person name="Nakagawa T."/>
            <person name="Ezawa T."/>
            <person name="Yamaguchi K."/>
            <person name="Bino T."/>
            <person name="Nishimoto Y."/>
            <person name="Shigenobu S."/>
            <person name="Kawaguchi M."/>
        </authorList>
    </citation>
    <scope>NUCLEOTIDE SEQUENCE</scope>
    <source>
        <strain evidence="1">HR1</strain>
    </source>
</reference>
<accession>A0A8H3M9R3</accession>
<protein>
    <submittedName>
        <fullName evidence="1">Uncharacterized protein</fullName>
    </submittedName>
</protein>
<name>A0A8H3M9R3_9GLOM</name>
<evidence type="ECO:0000313" key="2">
    <source>
        <dbReference type="Proteomes" id="UP000615446"/>
    </source>
</evidence>
<organism evidence="1 2">
    <name type="scientific">Rhizophagus clarus</name>
    <dbReference type="NCBI Taxonomy" id="94130"/>
    <lineage>
        <taxon>Eukaryota</taxon>
        <taxon>Fungi</taxon>
        <taxon>Fungi incertae sedis</taxon>
        <taxon>Mucoromycota</taxon>
        <taxon>Glomeromycotina</taxon>
        <taxon>Glomeromycetes</taxon>
        <taxon>Glomerales</taxon>
        <taxon>Glomeraceae</taxon>
        <taxon>Rhizophagus</taxon>
    </lineage>
</organism>
<evidence type="ECO:0000313" key="1">
    <source>
        <dbReference type="EMBL" id="GET01860.1"/>
    </source>
</evidence>